<dbReference type="InterPro" id="IPR051909">
    <property type="entry name" value="MFP_Cation_Efflux"/>
</dbReference>
<dbReference type="Proteomes" id="UP001517367">
    <property type="component" value="Unassembled WGS sequence"/>
</dbReference>
<accession>A0ABW9JPD7</accession>
<name>A0ABW9JPD7_9SPHI</name>
<keyword evidence="6" id="KW-1185">Reference proteome</keyword>
<comment type="caution">
    <text evidence="5">The sequence shown here is derived from an EMBL/GenBank/DDBJ whole genome shotgun (WGS) entry which is preliminary data.</text>
</comment>
<dbReference type="PANTHER" id="PTHR30097:SF4">
    <property type="entry name" value="SLR6042 PROTEIN"/>
    <property type="match status" value="1"/>
</dbReference>
<evidence type="ECO:0000313" key="5">
    <source>
        <dbReference type="EMBL" id="MFN0293549.1"/>
    </source>
</evidence>
<dbReference type="Pfam" id="PF25973">
    <property type="entry name" value="BSH_CzcB"/>
    <property type="match status" value="1"/>
</dbReference>
<dbReference type="Gene3D" id="2.40.420.20">
    <property type="match status" value="1"/>
</dbReference>
<dbReference type="Gene3D" id="1.10.287.470">
    <property type="entry name" value="Helix hairpin bin"/>
    <property type="match status" value="1"/>
</dbReference>
<dbReference type="InterPro" id="IPR058647">
    <property type="entry name" value="BSH_CzcB-like"/>
</dbReference>
<keyword evidence="2" id="KW-0813">Transport</keyword>
<evidence type="ECO:0000256" key="2">
    <source>
        <dbReference type="ARBA" id="ARBA00022448"/>
    </source>
</evidence>
<feature type="region of interest" description="Disordered" evidence="3">
    <location>
        <begin position="346"/>
        <end position="371"/>
    </location>
</feature>
<gene>
    <name evidence="5" type="ORF">E5L68_019375</name>
</gene>
<evidence type="ECO:0000256" key="1">
    <source>
        <dbReference type="ARBA" id="ARBA00009477"/>
    </source>
</evidence>
<dbReference type="NCBIfam" id="TIGR01730">
    <property type="entry name" value="RND_mfp"/>
    <property type="match status" value="1"/>
</dbReference>
<evidence type="ECO:0000313" key="6">
    <source>
        <dbReference type="Proteomes" id="UP001517367"/>
    </source>
</evidence>
<comment type="similarity">
    <text evidence="1">Belongs to the membrane fusion protein (MFP) (TC 8.A.1) family.</text>
</comment>
<evidence type="ECO:0000256" key="3">
    <source>
        <dbReference type="SAM" id="MobiDB-lite"/>
    </source>
</evidence>
<dbReference type="Gene3D" id="2.40.30.170">
    <property type="match status" value="1"/>
</dbReference>
<protein>
    <submittedName>
        <fullName evidence="5">Efflux RND transporter periplasmic adaptor subunit</fullName>
    </submittedName>
</protein>
<organism evidence="5 6">
    <name type="scientific">Pedobacter helvus</name>
    <dbReference type="NCBI Taxonomy" id="2563444"/>
    <lineage>
        <taxon>Bacteria</taxon>
        <taxon>Pseudomonadati</taxon>
        <taxon>Bacteroidota</taxon>
        <taxon>Sphingobacteriia</taxon>
        <taxon>Sphingobacteriales</taxon>
        <taxon>Sphingobacteriaceae</taxon>
        <taxon>Pedobacter</taxon>
    </lineage>
</organism>
<dbReference type="SUPFAM" id="SSF111369">
    <property type="entry name" value="HlyD-like secretion proteins"/>
    <property type="match status" value="1"/>
</dbReference>
<dbReference type="EMBL" id="SRMP02000050">
    <property type="protein sequence ID" value="MFN0293549.1"/>
    <property type="molecule type" value="Genomic_DNA"/>
</dbReference>
<dbReference type="RefSeq" id="WP_138729212.1">
    <property type="nucleotide sequence ID" value="NZ_SRMP02000050.1"/>
</dbReference>
<evidence type="ECO:0000259" key="4">
    <source>
        <dbReference type="Pfam" id="PF25973"/>
    </source>
</evidence>
<dbReference type="InterPro" id="IPR006143">
    <property type="entry name" value="RND_pump_MFP"/>
</dbReference>
<reference evidence="5 6" key="1">
    <citation type="submission" date="2024-12" db="EMBL/GenBank/DDBJ databases">
        <authorList>
            <person name="Hu S."/>
        </authorList>
    </citation>
    <scope>NUCLEOTIDE SEQUENCE [LARGE SCALE GENOMIC DNA]</scope>
    <source>
        <strain evidence="5 6">P-25</strain>
    </source>
</reference>
<dbReference type="PANTHER" id="PTHR30097">
    <property type="entry name" value="CATION EFFLUX SYSTEM PROTEIN CUSB"/>
    <property type="match status" value="1"/>
</dbReference>
<dbReference type="PROSITE" id="PS51257">
    <property type="entry name" value="PROKAR_LIPOPROTEIN"/>
    <property type="match status" value="1"/>
</dbReference>
<proteinExistence type="inferred from homology"/>
<feature type="domain" description="CzcB-like barrel-sandwich hybrid" evidence="4">
    <location>
        <begin position="91"/>
        <end position="236"/>
    </location>
</feature>
<dbReference type="Gene3D" id="2.40.50.100">
    <property type="match status" value="1"/>
</dbReference>
<sequence length="427" mass="46669">MKTTVQNIIRITSVLLFAIFVISCSGNKKEKAAETEAAANEEGHEENENSVEITASQYKAIGVTLGSPEMKSLSGLLKVNGFIDVPPQNLVSVTTQMGGIIRSTPLLPGSSVKKGQVIAVLQNQEYVQLQQDYLESRSQLELADAEYNRQKTLASQNVNSQKTLQQAKSQYQIIQARENALKQRLRLININTGTLSATSIRSEINILAPISGYVTKVNVNTGKFVNPNDVMFEIVDNSNLHVELKVFEKDAQKVKPGQGVRFTLANDADSTMQNAVVQLVGKEIGTDKTVTVHAIAKGSKSFIPGTYLKAFIETGTSQALALPSSAVVDFQNKKYIFIAKAAGKEKGHAEEKKEDGHKHDEKESEHEKEAEGEAYHFEILEVIVGNSDGGYVQVELPKGMDLKGKVVLTGAYDLLSKLKNSEEHEGH</sequence>